<dbReference type="AlphaFoldDB" id="A0A560MIC4"/>
<sequence>MRLELNGSGTAPTEWVHLGEIAVSQPSRACPKTVSATVFAAKIHQN</sequence>
<comment type="caution">
    <text evidence="1">The sequence shown here is derived from an EMBL/GenBank/DDBJ whole genome shotgun (WGS) entry which is preliminary data.</text>
</comment>
<protein>
    <submittedName>
        <fullName evidence="1">Uncharacterized protein</fullName>
    </submittedName>
</protein>
<reference evidence="1 2" key="1">
    <citation type="submission" date="2019-06" db="EMBL/GenBank/DDBJ databases">
        <title>Genomic Encyclopedia of Type Strains, Phase IV (KMG-V): Genome sequencing to study the core and pangenomes of soil and plant-associated prokaryotes.</title>
        <authorList>
            <person name="Whitman W."/>
        </authorList>
    </citation>
    <scope>NUCLEOTIDE SEQUENCE [LARGE SCALE GENOMIC DNA]</scope>
    <source>
        <strain evidence="1 2">BR 10355</strain>
    </source>
</reference>
<name>A0A560MIC4_9BRAD</name>
<evidence type="ECO:0000313" key="2">
    <source>
        <dbReference type="Proteomes" id="UP000321304"/>
    </source>
</evidence>
<evidence type="ECO:0000313" key="1">
    <source>
        <dbReference type="EMBL" id="TWC07115.1"/>
    </source>
</evidence>
<organism evidence="1 2">
    <name type="scientific">Bradyrhizobium macuxiense</name>
    <dbReference type="NCBI Taxonomy" id="1755647"/>
    <lineage>
        <taxon>Bacteria</taxon>
        <taxon>Pseudomonadati</taxon>
        <taxon>Pseudomonadota</taxon>
        <taxon>Alphaproteobacteria</taxon>
        <taxon>Hyphomicrobiales</taxon>
        <taxon>Nitrobacteraceae</taxon>
        <taxon>Bradyrhizobium</taxon>
    </lineage>
</organism>
<dbReference type="EMBL" id="VITY01000001">
    <property type="protein sequence ID" value="TWC07115.1"/>
    <property type="molecule type" value="Genomic_DNA"/>
</dbReference>
<keyword evidence="2" id="KW-1185">Reference proteome</keyword>
<gene>
    <name evidence="1" type="ORF">FBZ93_101406</name>
</gene>
<dbReference type="Proteomes" id="UP000321304">
    <property type="component" value="Unassembled WGS sequence"/>
</dbReference>
<dbReference type="RefSeq" id="WP_167528876.1">
    <property type="nucleotide sequence ID" value="NZ_VITY01000001.1"/>
</dbReference>
<proteinExistence type="predicted"/>
<accession>A0A560MIC4</accession>